<protein>
    <submittedName>
        <fullName evidence="1">Uncharacterized protein</fullName>
    </submittedName>
</protein>
<dbReference type="EMBL" id="JAMAST010000006">
    <property type="protein sequence ID" value="MCL1631800.1"/>
    <property type="molecule type" value="Genomic_DNA"/>
</dbReference>
<gene>
    <name evidence="1" type="ORF">M3N64_07535</name>
</gene>
<evidence type="ECO:0000313" key="1">
    <source>
        <dbReference type="EMBL" id="MCL1631800.1"/>
    </source>
</evidence>
<dbReference type="Proteomes" id="UP001203004">
    <property type="component" value="Unassembled WGS sequence"/>
</dbReference>
<evidence type="ECO:0000313" key="2">
    <source>
        <dbReference type="Proteomes" id="UP001203004"/>
    </source>
</evidence>
<sequence>MATPGEQPQRRCSTKNINQQITVEITGRAHPFFYRELDGLVDWQLSETMLYCYITKRNHLLCIGTINFSLMLFAYGDEFLIINDFTLMTIFHPPSERKLFLIDLRSSFLFFLRVRMIAHL</sequence>
<reference evidence="1 2" key="1">
    <citation type="submission" date="2022-05" db="EMBL/GenBank/DDBJ databases">
        <title>Sporolactobacillus sp nov CPB3-1, isolated from tree bark (Mangifera indica L.).</title>
        <authorList>
            <person name="Phuengjayaem S."/>
            <person name="Tanasupawat S."/>
        </authorList>
    </citation>
    <scope>NUCLEOTIDE SEQUENCE [LARGE SCALE GENOMIC DNA]</scope>
    <source>
        <strain evidence="1 2">CPB3-1</strain>
    </source>
</reference>
<organism evidence="1 2">
    <name type="scientific">Sporolactobacillus mangiferae</name>
    <dbReference type="NCBI Taxonomy" id="2940498"/>
    <lineage>
        <taxon>Bacteria</taxon>
        <taxon>Bacillati</taxon>
        <taxon>Bacillota</taxon>
        <taxon>Bacilli</taxon>
        <taxon>Bacillales</taxon>
        <taxon>Sporolactobacillaceae</taxon>
        <taxon>Sporolactobacillus</taxon>
    </lineage>
</organism>
<keyword evidence="2" id="KW-1185">Reference proteome</keyword>
<comment type="caution">
    <text evidence="1">The sequence shown here is derived from an EMBL/GenBank/DDBJ whole genome shotgun (WGS) entry which is preliminary data.</text>
</comment>
<proteinExistence type="predicted"/>
<accession>A0ABT0MA91</accession>
<dbReference type="RefSeq" id="WP_249100490.1">
    <property type="nucleotide sequence ID" value="NZ_JAMAST010000006.1"/>
</dbReference>
<name>A0ABT0MA91_9BACL</name>